<dbReference type="PANTHER" id="PTHR43918:SF4">
    <property type="entry name" value="CARBOXYLIC ESTER HYDROLASE"/>
    <property type="match status" value="1"/>
</dbReference>
<accession>A0A9J6G0K2</accession>
<evidence type="ECO:0000256" key="8">
    <source>
        <dbReference type="PIRSR" id="PIRSR600997-1"/>
    </source>
</evidence>
<dbReference type="EC" id="3.1.1.-" evidence="9"/>
<dbReference type="Gene3D" id="3.40.50.1820">
    <property type="entry name" value="alpha/beta hydrolase"/>
    <property type="match status" value="1"/>
</dbReference>
<dbReference type="PANTHER" id="PTHR43918">
    <property type="entry name" value="ACETYLCHOLINESTERASE"/>
    <property type="match status" value="1"/>
</dbReference>
<keyword evidence="2" id="KW-0719">Serine esterase</keyword>
<dbReference type="InterPro" id="IPR029058">
    <property type="entry name" value="AB_hydrolase_fold"/>
</dbReference>
<keyword evidence="5" id="KW-1015">Disulfide bond</keyword>
<feature type="active site" description="Acyl-ester intermediate" evidence="8">
    <location>
        <position position="216"/>
    </location>
</feature>
<keyword evidence="12" id="KW-1185">Reference proteome</keyword>
<dbReference type="EMBL" id="JABSTR010000004">
    <property type="protein sequence ID" value="KAH9367924.1"/>
    <property type="molecule type" value="Genomic_DNA"/>
</dbReference>
<dbReference type="InterPro" id="IPR050654">
    <property type="entry name" value="AChE-related_enzymes"/>
</dbReference>
<evidence type="ECO:0000259" key="10">
    <source>
        <dbReference type="Pfam" id="PF00135"/>
    </source>
</evidence>
<dbReference type="Proteomes" id="UP000821853">
    <property type="component" value="Chromosome 2"/>
</dbReference>
<protein>
    <recommendedName>
        <fullName evidence="9">Carboxylic ester hydrolase</fullName>
        <ecNumber evidence="9">3.1.1.-</ecNumber>
    </recommendedName>
</protein>
<dbReference type="OMA" id="ESQTIMD"/>
<evidence type="ECO:0000256" key="4">
    <source>
        <dbReference type="ARBA" id="ARBA00022867"/>
    </source>
</evidence>
<evidence type="ECO:0000256" key="2">
    <source>
        <dbReference type="ARBA" id="ARBA00022487"/>
    </source>
</evidence>
<evidence type="ECO:0000256" key="5">
    <source>
        <dbReference type="ARBA" id="ARBA00023157"/>
    </source>
</evidence>
<dbReference type="PROSITE" id="PS00941">
    <property type="entry name" value="CARBOXYLESTERASE_B_2"/>
    <property type="match status" value="1"/>
</dbReference>
<evidence type="ECO:0000256" key="6">
    <source>
        <dbReference type="ARBA" id="ARBA00023180"/>
    </source>
</evidence>
<feature type="active site" description="Charge relay system" evidence="8">
    <location>
        <position position="346"/>
    </location>
</feature>
<dbReference type="PRINTS" id="PR00878">
    <property type="entry name" value="CHOLNESTRASE"/>
</dbReference>
<dbReference type="GO" id="GO:0019695">
    <property type="term" value="P:choline metabolic process"/>
    <property type="evidence" value="ECO:0007669"/>
    <property type="project" value="TreeGrafter"/>
</dbReference>
<evidence type="ECO:0000313" key="11">
    <source>
        <dbReference type="EMBL" id="KAH9367924.1"/>
    </source>
</evidence>
<comment type="catalytic activity">
    <reaction evidence="7">
        <text>acetylcholine + H2O = choline + acetate + H(+)</text>
        <dbReference type="Rhea" id="RHEA:17561"/>
        <dbReference type="ChEBI" id="CHEBI:15354"/>
        <dbReference type="ChEBI" id="CHEBI:15355"/>
        <dbReference type="ChEBI" id="CHEBI:15377"/>
        <dbReference type="ChEBI" id="CHEBI:15378"/>
        <dbReference type="ChEBI" id="CHEBI:30089"/>
        <dbReference type="EC" id="3.1.1.7"/>
    </reaction>
</comment>
<proteinExistence type="inferred from homology"/>
<name>A0A9J6G0K2_HAELO</name>
<evidence type="ECO:0000256" key="1">
    <source>
        <dbReference type="ARBA" id="ARBA00005964"/>
    </source>
</evidence>
<dbReference type="OrthoDB" id="6846267at2759"/>
<comment type="caution">
    <text evidence="11">The sequence shown here is derived from an EMBL/GenBank/DDBJ whole genome shotgun (WGS) entry which is preliminary data.</text>
</comment>
<keyword evidence="4" id="KW-0531">Neurotransmitter degradation</keyword>
<sequence>MCSGRPTGSKWKSIIFMVLSFAPVLNVHSSVVQTKAGLVRGESQTIMDREITTFLGIPYAIPPVGSLRFLKPKPHRLWQGTYNATSEKPSCMQPRLPLVFVIPTNLSEDCLYLNVWTPNASKKARLPVLLWFYGGTFKIGSAYETRYNPSALVALNDVVVVSPNFRSGMFGFLDADNKGAPGNVALWDQLLVMHWVQANVAAFGGDPKLVTVFGESSGAMGIHLHMMSPHSVGLFRRAFLMSGTESSDVNVDSVFESIGTSNKVAWHLGCADAFQDLTTHPDKVLSCLREQIAEDITSATENVTMPKVLAFLPTFNTKYVPYLPSIATKKERVRRVDTMLSVVANEGAFSFIMQPDRALLDDDLTSYPADEFTVAVEKHLRNLVKEKHVPLALSYLNNATSSDKYAYRQRAADFFGLTNFVCPARFFAENHSKKGAAVYGMIFGHRSEKSMYPEWVKVTHMEEIPYFFGVPFLDFGNYTDEDRNLSAYTMNVLVSFARNG</sequence>
<dbReference type="GO" id="GO:0005886">
    <property type="term" value="C:plasma membrane"/>
    <property type="evidence" value="ECO:0007669"/>
    <property type="project" value="TreeGrafter"/>
</dbReference>
<feature type="signal peptide" evidence="9">
    <location>
        <begin position="1"/>
        <end position="29"/>
    </location>
</feature>
<reference evidence="11 12" key="1">
    <citation type="journal article" date="2020" name="Cell">
        <title>Large-Scale Comparative Analyses of Tick Genomes Elucidate Their Genetic Diversity and Vector Capacities.</title>
        <authorList>
            <consortium name="Tick Genome and Microbiome Consortium (TIGMIC)"/>
            <person name="Jia N."/>
            <person name="Wang J."/>
            <person name="Shi W."/>
            <person name="Du L."/>
            <person name="Sun Y."/>
            <person name="Zhan W."/>
            <person name="Jiang J.F."/>
            <person name="Wang Q."/>
            <person name="Zhang B."/>
            <person name="Ji P."/>
            <person name="Bell-Sakyi L."/>
            <person name="Cui X.M."/>
            <person name="Yuan T.T."/>
            <person name="Jiang B.G."/>
            <person name="Yang W.F."/>
            <person name="Lam T.T."/>
            <person name="Chang Q.C."/>
            <person name="Ding S.J."/>
            <person name="Wang X.J."/>
            <person name="Zhu J.G."/>
            <person name="Ruan X.D."/>
            <person name="Zhao L."/>
            <person name="Wei J.T."/>
            <person name="Ye R.Z."/>
            <person name="Que T.C."/>
            <person name="Du C.H."/>
            <person name="Zhou Y.H."/>
            <person name="Cheng J.X."/>
            <person name="Dai P.F."/>
            <person name="Guo W.B."/>
            <person name="Han X.H."/>
            <person name="Huang E.J."/>
            <person name="Li L.F."/>
            <person name="Wei W."/>
            <person name="Gao Y.C."/>
            <person name="Liu J.Z."/>
            <person name="Shao H.Z."/>
            <person name="Wang X."/>
            <person name="Wang C.C."/>
            <person name="Yang T.C."/>
            <person name="Huo Q.B."/>
            <person name="Li W."/>
            <person name="Chen H.Y."/>
            <person name="Chen S.E."/>
            <person name="Zhou L.G."/>
            <person name="Ni X.B."/>
            <person name="Tian J.H."/>
            <person name="Sheng Y."/>
            <person name="Liu T."/>
            <person name="Pan Y.S."/>
            <person name="Xia L.Y."/>
            <person name="Li J."/>
            <person name="Zhao F."/>
            <person name="Cao W.C."/>
        </authorList>
    </citation>
    <scope>NUCLEOTIDE SEQUENCE [LARGE SCALE GENOMIC DNA]</scope>
    <source>
        <strain evidence="11">HaeL-2018</strain>
    </source>
</reference>
<dbReference type="InterPro" id="IPR019826">
    <property type="entry name" value="Carboxylesterase_B_AS"/>
</dbReference>
<dbReference type="GO" id="GO:0005615">
    <property type="term" value="C:extracellular space"/>
    <property type="evidence" value="ECO:0007669"/>
    <property type="project" value="TreeGrafter"/>
</dbReference>
<dbReference type="InterPro" id="IPR000997">
    <property type="entry name" value="Cholinesterase"/>
</dbReference>
<evidence type="ECO:0000256" key="9">
    <source>
        <dbReference type="RuleBase" id="RU361235"/>
    </source>
</evidence>
<dbReference type="AlphaFoldDB" id="A0A9J6G0K2"/>
<dbReference type="InterPro" id="IPR002018">
    <property type="entry name" value="CarbesteraseB"/>
</dbReference>
<keyword evidence="9" id="KW-0732">Signal</keyword>
<dbReference type="PROSITE" id="PS00122">
    <property type="entry name" value="CARBOXYLESTERASE_B_1"/>
    <property type="match status" value="1"/>
</dbReference>
<organism evidence="11 12">
    <name type="scientific">Haemaphysalis longicornis</name>
    <name type="common">Bush tick</name>
    <dbReference type="NCBI Taxonomy" id="44386"/>
    <lineage>
        <taxon>Eukaryota</taxon>
        <taxon>Metazoa</taxon>
        <taxon>Ecdysozoa</taxon>
        <taxon>Arthropoda</taxon>
        <taxon>Chelicerata</taxon>
        <taxon>Arachnida</taxon>
        <taxon>Acari</taxon>
        <taxon>Parasitiformes</taxon>
        <taxon>Ixodida</taxon>
        <taxon>Ixodoidea</taxon>
        <taxon>Ixodidae</taxon>
        <taxon>Haemaphysalinae</taxon>
        <taxon>Haemaphysalis</taxon>
    </lineage>
</organism>
<gene>
    <name evidence="11" type="ORF">HPB48_008356</name>
</gene>
<evidence type="ECO:0000313" key="12">
    <source>
        <dbReference type="Proteomes" id="UP000821853"/>
    </source>
</evidence>
<dbReference type="GO" id="GO:0006581">
    <property type="term" value="P:acetylcholine catabolic process"/>
    <property type="evidence" value="ECO:0007669"/>
    <property type="project" value="TreeGrafter"/>
</dbReference>
<keyword evidence="3 9" id="KW-0378">Hydrolase</keyword>
<dbReference type="VEuPathDB" id="VectorBase:HLOH_061532"/>
<dbReference type="SUPFAM" id="SSF53474">
    <property type="entry name" value="alpha/beta-Hydrolases"/>
    <property type="match status" value="1"/>
</dbReference>
<comment type="similarity">
    <text evidence="1 9">Belongs to the type-B carboxylesterase/lipase family.</text>
</comment>
<feature type="chain" id="PRO_5039961588" description="Carboxylic ester hydrolase" evidence="9">
    <location>
        <begin position="30"/>
        <end position="500"/>
    </location>
</feature>
<dbReference type="Pfam" id="PF00135">
    <property type="entry name" value="COesterase"/>
    <property type="match status" value="1"/>
</dbReference>
<keyword evidence="6" id="KW-0325">Glycoprotein</keyword>
<evidence type="ECO:0000256" key="7">
    <source>
        <dbReference type="ARBA" id="ARBA00048484"/>
    </source>
</evidence>
<feature type="domain" description="Carboxylesterase type B" evidence="10">
    <location>
        <begin position="29"/>
        <end position="500"/>
    </location>
</feature>
<feature type="active site" description="Charge relay system" evidence="8">
    <location>
        <position position="460"/>
    </location>
</feature>
<dbReference type="GO" id="GO:0003990">
    <property type="term" value="F:acetylcholinesterase activity"/>
    <property type="evidence" value="ECO:0007669"/>
    <property type="project" value="UniProtKB-EC"/>
</dbReference>
<dbReference type="InterPro" id="IPR019819">
    <property type="entry name" value="Carboxylesterase_B_CS"/>
</dbReference>
<evidence type="ECO:0000256" key="3">
    <source>
        <dbReference type="ARBA" id="ARBA00022801"/>
    </source>
</evidence>